<evidence type="ECO:0000313" key="2">
    <source>
        <dbReference type="EMBL" id="MEE7457612.1"/>
    </source>
</evidence>
<proteinExistence type="predicted"/>
<evidence type="ECO:0000259" key="1">
    <source>
        <dbReference type="Pfam" id="PF13302"/>
    </source>
</evidence>
<evidence type="ECO:0000313" key="3">
    <source>
        <dbReference type="Proteomes" id="UP001349262"/>
    </source>
</evidence>
<dbReference type="SUPFAM" id="SSF55729">
    <property type="entry name" value="Acyl-CoA N-acyltransferases (Nat)"/>
    <property type="match status" value="1"/>
</dbReference>
<dbReference type="InterPro" id="IPR051531">
    <property type="entry name" value="N-acetyltransferase"/>
</dbReference>
<gene>
    <name evidence="2" type="ORF">MRSR164_12745</name>
</gene>
<dbReference type="InterPro" id="IPR016181">
    <property type="entry name" value="Acyl_CoA_acyltransferase"/>
</dbReference>
<sequence length="203" mass="21844">MFPDLTRDDVFRIETRRLWLRWPTARDAEAVLRLAGDPAVAGMTARIPTPLPPHEAEGFVIRARAANASGEGLVTAITRRASPASLIGIVSIEDRPEAPEPHLGYWLGRPFWGEGLMREAADAIIDAYFAYAGGRALASAAMVANPASRRVLEACGFRCTGEAAPIFAARGGAVPSYSFRLDRETWLARRAEAAESVAAGGLR</sequence>
<feature type="domain" description="N-acetyltransferase" evidence="1">
    <location>
        <begin position="17"/>
        <end position="158"/>
    </location>
</feature>
<keyword evidence="3" id="KW-1185">Reference proteome</keyword>
<dbReference type="Pfam" id="PF13302">
    <property type="entry name" value="Acetyltransf_3"/>
    <property type="match status" value="1"/>
</dbReference>
<dbReference type="Proteomes" id="UP001349262">
    <property type="component" value="Unassembled WGS sequence"/>
</dbReference>
<dbReference type="InterPro" id="IPR000182">
    <property type="entry name" value="GNAT_dom"/>
</dbReference>
<name>A0ABU7TAE2_9HYPH</name>
<accession>A0ABU7TAE2</accession>
<dbReference type="EMBL" id="MLBY01000004">
    <property type="protein sequence ID" value="MEE7457612.1"/>
    <property type="molecule type" value="Genomic_DNA"/>
</dbReference>
<comment type="caution">
    <text evidence="2">The sequence shown here is derived from an EMBL/GenBank/DDBJ whole genome shotgun (WGS) entry which is preliminary data.</text>
</comment>
<organism evidence="2 3">
    <name type="scientific">Methylobacterium radiotolerans</name>
    <dbReference type="NCBI Taxonomy" id="31998"/>
    <lineage>
        <taxon>Bacteria</taxon>
        <taxon>Pseudomonadati</taxon>
        <taxon>Pseudomonadota</taxon>
        <taxon>Alphaproteobacteria</taxon>
        <taxon>Hyphomicrobiales</taxon>
        <taxon>Methylobacteriaceae</taxon>
        <taxon>Methylobacterium</taxon>
    </lineage>
</organism>
<dbReference type="Gene3D" id="3.40.630.30">
    <property type="match status" value="1"/>
</dbReference>
<reference evidence="2 3" key="1">
    <citation type="journal article" date="2012" name="Genet. Mol. Biol.">
        <title>Analysis of 16S rRNA and mxaF genes revealing insights into Methylobacterium niche-specific plant association.</title>
        <authorList>
            <person name="Dourado M.N."/>
            <person name="Andreote F.D."/>
            <person name="Dini-Andreote F."/>
            <person name="Conti R."/>
            <person name="Araujo J.M."/>
            <person name="Araujo W.L."/>
        </authorList>
    </citation>
    <scope>NUCLEOTIDE SEQUENCE [LARGE SCALE GENOMIC DNA]</scope>
    <source>
        <strain evidence="2 3">SR1.6/4</strain>
    </source>
</reference>
<protein>
    <submittedName>
        <fullName evidence="2">GNAT family N-acetyltransferase</fullName>
    </submittedName>
</protein>
<dbReference type="PANTHER" id="PTHR43792">
    <property type="entry name" value="GNAT FAMILY, PUTATIVE (AFU_ORTHOLOGUE AFUA_3G00765)-RELATED-RELATED"/>
    <property type="match status" value="1"/>
</dbReference>